<keyword evidence="2" id="KW-1185">Reference proteome</keyword>
<dbReference type="EMBL" id="FNUC01000002">
    <property type="protein sequence ID" value="SED82621.1"/>
    <property type="molecule type" value="Genomic_DNA"/>
</dbReference>
<sequence length="176" mass="18509">MTAPATPLLWLCGASGVGKSTVGWEIFRQLSEAGVRSAYVDLDQLGLCYPAPDDDPGNHRVKAASLGRTWPAYRDGGASCLIASGIAESRQVVRAYAAQVPGAALTVVRLRVSAAGLRERIVRRGWMVELADRAVAEAAELDRADVTGLRVDTDDRSVAEVAALVRAAAGGWPVPA</sequence>
<reference evidence="2" key="1">
    <citation type="submission" date="2016-10" db="EMBL/GenBank/DDBJ databases">
        <authorList>
            <person name="Varghese N."/>
            <person name="Submissions S."/>
        </authorList>
    </citation>
    <scope>NUCLEOTIDE SEQUENCE [LARGE SCALE GENOMIC DNA]</scope>
    <source>
        <strain evidence="2">DSM 45237</strain>
    </source>
</reference>
<organism evidence="1 2">
    <name type="scientific">Jiangella alba</name>
    <dbReference type="NCBI Taxonomy" id="561176"/>
    <lineage>
        <taxon>Bacteria</taxon>
        <taxon>Bacillati</taxon>
        <taxon>Actinomycetota</taxon>
        <taxon>Actinomycetes</taxon>
        <taxon>Jiangellales</taxon>
        <taxon>Jiangellaceae</taxon>
        <taxon>Jiangella</taxon>
    </lineage>
</organism>
<dbReference type="Proteomes" id="UP000181980">
    <property type="component" value="Unassembled WGS sequence"/>
</dbReference>
<dbReference type="AlphaFoldDB" id="A0A1H5DUR0"/>
<dbReference type="SUPFAM" id="SSF52540">
    <property type="entry name" value="P-loop containing nucleoside triphosphate hydrolases"/>
    <property type="match status" value="1"/>
</dbReference>
<accession>A0A1H5DUR0</accession>
<proteinExistence type="predicted"/>
<dbReference type="OrthoDB" id="7889077at2"/>
<gene>
    <name evidence="1" type="ORF">SAMN04488561_0527</name>
</gene>
<dbReference type="Gene3D" id="3.40.50.300">
    <property type="entry name" value="P-loop containing nucleotide triphosphate hydrolases"/>
    <property type="match status" value="1"/>
</dbReference>
<protein>
    <recommendedName>
        <fullName evidence="3">Adenylylsulfate kinase</fullName>
    </recommendedName>
</protein>
<dbReference type="InterPro" id="IPR027417">
    <property type="entry name" value="P-loop_NTPase"/>
</dbReference>
<evidence type="ECO:0008006" key="3">
    <source>
        <dbReference type="Google" id="ProtNLM"/>
    </source>
</evidence>
<name>A0A1H5DUR0_9ACTN</name>
<evidence type="ECO:0000313" key="1">
    <source>
        <dbReference type="EMBL" id="SED82621.1"/>
    </source>
</evidence>
<dbReference type="RefSeq" id="WP_069114157.1">
    <property type="nucleotide sequence ID" value="NZ_FNUC01000002.1"/>
</dbReference>
<evidence type="ECO:0000313" key="2">
    <source>
        <dbReference type="Proteomes" id="UP000181980"/>
    </source>
</evidence>
<dbReference type="STRING" id="561176.SAMN04488561_0527"/>